<keyword evidence="1" id="KW-0472">Membrane</keyword>
<gene>
    <name evidence="2" type="ORF">SAMN02583745_01570</name>
</gene>
<keyword evidence="1" id="KW-0812">Transmembrane</keyword>
<evidence type="ECO:0000256" key="1">
    <source>
        <dbReference type="SAM" id="Phobius"/>
    </source>
</evidence>
<accession>A0A1I0CBX1</accession>
<protein>
    <submittedName>
        <fullName evidence="2">Uncharacterized protein</fullName>
    </submittedName>
</protein>
<dbReference type="RefSeq" id="WP_093319388.1">
    <property type="nucleotide sequence ID" value="NZ_FOHV01000010.1"/>
</dbReference>
<dbReference type="Proteomes" id="UP000242642">
    <property type="component" value="Unassembled WGS sequence"/>
</dbReference>
<keyword evidence="1" id="KW-1133">Transmembrane helix</keyword>
<evidence type="ECO:0000313" key="2">
    <source>
        <dbReference type="EMBL" id="SET17042.1"/>
    </source>
</evidence>
<dbReference type="AlphaFoldDB" id="A0A1I0CBX1"/>
<reference evidence="3" key="1">
    <citation type="submission" date="2016-10" db="EMBL/GenBank/DDBJ databases">
        <authorList>
            <person name="Varghese N."/>
            <person name="Submissions S."/>
        </authorList>
    </citation>
    <scope>NUCLEOTIDE SEQUENCE [LARGE SCALE GENOMIC DNA]</scope>
    <source>
        <strain evidence="3">DSM 18579</strain>
    </source>
</reference>
<dbReference type="STRING" id="1123402.SAMN02583745_01570"/>
<proteinExistence type="predicted"/>
<sequence>MMMSEYLFLTMASMLRIVEGCHCLIASYYAIKIYQKSGVLKLSFYERLLSWMLFVSFACIPIVVFFGVYGEYAREVLIINLIVISLIWLTNRFHMQIRRRLNDN</sequence>
<evidence type="ECO:0000313" key="3">
    <source>
        <dbReference type="Proteomes" id="UP000242642"/>
    </source>
</evidence>
<name>A0A1I0CBX1_9GAMM</name>
<feature type="transmembrane region" description="Helical" evidence="1">
    <location>
        <begin position="6"/>
        <end position="31"/>
    </location>
</feature>
<dbReference type="EMBL" id="FOHV01000010">
    <property type="protein sequence ID" value="SET17042.1"/>
    <property type="molecule type" value="Genomic_DNA"/>
</dbReference>
<feature type="transmembrane region" description="Helical" evidence="1">
    <location>
        <begin position="76"/>
        <end position="94"/>
    </location>
</feature>
<keyword evidence="3" id="KW-1185">Reference proteome</keyword>
<feature type="transmembrane region" description="Helical" evidence="1">
    <location>
        <begin position="51"/>
        <end position="70"/>
    </location>
</feature>
<organism evidence="2 3">
    <name type="scientific">Thorsellia anophelis DSM 18579</name>
    <dbReference type="NCBI Taxonomy" id="1123402"/>
    <lineage>
        <taxon>Bacteria</taxon>
        <taxon>Pseudomonadati</taxon>
        <taxon>Pseudomonadota</taxon>
        <taxon>Gammaproteobacteria</taxon>
        <taxon>Enterobacterales</taxon>
        <taxon>Thorselliaceae</taxon>
        <taxon>Thorsellia</taxon>
    </lineage>
</organism>